<evidence type="ECO:0000256" key="4">
    <source>
        <dbReference type="SAM" id="MobiDB-lite"/>
    </source>
</evidence>
<dbReference type="EMBL" id="LR796145">
    <property type="protein sequence ID" value="CAB4121356.1"/>
    <property type="molecule type" value="Genomic_DNA"/>
</dbReference>
<keyword evidence="2" id="KW-1171">Viral genome ejection through host cell envelope</keyword>
<accession>A0A6J5KJP8</accession>
<gene>
    <name evidence="5" type="ORF">UFOVP13_40</name>
</gene>
<name>A0A6J5KJP8_9CAUD</name>
<evidence type="ECO:0000256" key="2">
    <source>
        <dbReference type="ARBA" id="ARBA00023009"/>
    </source>
</evidence>
<sequence>MGILQKITSAVRLKNASPDWGTLERYIAWAFGGGASASGIVVNPQTAMQASTVYACIQVLAQSIAMLPCTLYQQATDGSKKTAMNHDLYRILREQPNDWQTSIEFFEMLVASLCLRGNAYAYVNRTKSGRVVELLPLHPDMVRVSMGQGFRLEYQVTLPDGSFKSLVPGELFHVRGLTLNGWLGVSPIAYARESIGLALATEKFGGQLFRNGAKMGGVLEHPGKLSEESYNRLKNSFDEAYSGDNAHKTALLEEGMKFSKVSMTADDSQFLETRKYQRSEIASIFRVPPHMIGDLEKATFSNIEQQSLEFVTFTLMPWLTRFEKAICRDLLTPQERKEYSVKFNVGSLLRGDAKARSEYYHAGILDGWMTRNEARSAESELGNVLNPIEGLDIPLMPLNMTDGTDDPDRLLDATTGADPVKDLANADPSSSDGKESE</sequence>
<keyword evidence="1" id="KW-0118">Viral capsid assembly</keyword>
<keyword evidence="2" id="KW-1162">Viral penetration into host cytoplasm</keyword>
<dbReference type="Pfam" id="PF04860">
    <property type="entry name" value="Phage_portal"/>
    <property type="match status" value="1"/>
</dbReference>
<reference evidence="5" key="1">
    <citation type="submission" date="2020-04" db="EMBL/GenBank/DDBJ databases">
        <authorList>
            <person name="Chiriac C."/>
            <person name="Salcher M."/>
            <person name="Ghai R."/>
            <person name="Kavagutti S V."/>
        </authorList>
    </citation>
    <scope>NUCLEOTIDE SEQUENCE</scope>
</reference>
<dbReference type="NCBIfam" id="TIGR01537">
    <property type="entry name" value="portal_HK97"/>
    <property type="match status" value="1"/>
</dbReference>
<dbReference type="Gene3D" id="1.20.1270.210">
    <property type="match status" value="1"/>
</dbReference>
<evidence type="ECO:0000256" key="3">
    <source>
        <dbReference type="ARBA" id="ARBA00023219"/>
    </source>
</evidence>
<keyword evidence="3" id="KW-0231">Viral genome packaging</keyword>
<dbReference type="InterPro" id="IPR006944">
    <property type="entry name" value="Phage/GTA_portal"/>
</dbReference>
<dbReference type="InterPro" id="IPR006427">
    <property type="entry name" value="Portal_HK97"/>
</dbReference>
<proteinExistence type="predicted"/>
<evidence type="ECO:0000256" key="1">
    <source>
        <dbReference type="ARBA" id="ARBA00022950"/>
    </source>
</evidence>
<protein>
    <submittedName>
        <fullName evidence="5">Portal_HK97, phage portal protein, HK97 family</fullName>
    </submittedName>
</protein>
<feature type="region of interest" description="Disordered" evidence="4">
    <location>
        <begin position="397"/>
        <end position="437"/>
    </location>
</feature>
<organism evidence="5">
    <name type="scientific">uncultured Caudovirales phage</name>
    <dbReference type="NCBI Taxonomy" id="2100421"/>
    <lineage>
        <taxon>Viruses</taxon>
        <taxon>Duplodnaviria</taxon>
        <taxon>Heunggongvirae</taxon>
        <taxon>Uroviricota</taxon>
        <taxon>Caudoviricetes</taxon>
        <taxon>Peduoviridae</taxon>
        <taxon>Maltschvirus</taxon>
        <taxon>Maltschvirus maltsch</taxon>
    </lineage>
</organism>
<evidence type="ECO:0000313" key="5">
    <source>
        <dbReference type="EMBL" id="CAB4121356.1"/>
    </source>
</evidence>
<keyword evidence="2" id="KW-1160">Virus entry into host cell</keyword>
<keyword evidence="1" id="KW-1188">Viral release from host cell</keyword>